<dbReference type="EMBL" id="CP117430">
    <property type="protein sequence ID" value="WLI16569.1"/>
    <property type="molecule type" value="Genomic_DNA"/>
</dbReference>
<feature type="compositionally biased region" description="Polar residues" evidence="1">
    <location>
        <begin position="315"/>
        <end position="324"/>
    </location>
</feature>
<feature type="compositionally biased region" description="Pro residues" evidence="1">
    <location>
        <begin position="156"/>
        <end position="172"/>
    </location>
</feature>
<accession>A0ABY9GLC7</accession>
<name>A0ABY9GLC7_9PSED</name>
<reference evidence="2 3" key="1">
    <citation type="submission" date="2023-02" db="EMBL/GenBank/DDBJ databases">
        <title>Evolution of Hrp T3SS in non-pathogenic Pseudomonas fluorescens.</title>
        <authorList>
            <person name="Liao K."/>
            <person name="Wei H."/>
            <person name="Gu Y."/>
        </authorList>
    </citation>
    <scope>NUCLEOTIDE SEQUENCE [LARGE SCALE GENOMIC DNA]</scope>
    <source>
        <strain evidence="2 3">FP607</strain>
    </source>
</reference>
<gene>
    <name evidence="2" type="ORF">PSH88_20060</name>
</gene>
<feature type="region of interest" description="Disordered" evidence="1">
    <location>
        <begin position="363"/>
        <end position="393"/>
    </location>
</feature>
<sequence length="534" mass="57132">MAIGSVTTSTSKLNQMARAGVGAVSQMTLGISNMPINPKSLKWLQNAGSAIATVLFQASRASPVVSNVNAKGGETIAQTIIGLVMKKKADQIGDAMASGIAYLTHGFSIEDKVHKALLHFKPNAENTFDLVSMELQDPNGFRLPMVSRPSYGNPAMPIPQVPPAPPPFPGSPPLQQEAYSPYANIPAPPPLPRSASLEQAPYSPWANIPPPPPLVPVKPQKLVDELNTSINPLPIPTKPAELSTTAHSRERLKQQQPSRSQPRQVDDMQPRPPVAAPNPRGSISGIEGWLDSLEISPPQSAPPQAPRAAPKQPRMISSRTANSTRLAENPAFAIAQMNESLGRRGGALAYAVDAVNTQLSGRDATRLPLRQQPDALGRTSESVRRGDDGSRVAFPPPPLVLNAAHKSQNTGSVHMTLAQRDQCKVSIIKGRIVDAEGKRYNPNVLAMTSISGSALFVMDVNGQVYVQHRFTPKGIDHSSFLSGKPVAAAGRIKIVDGKVTALKLPTETQTHYQTTELHLQNVKVKLADALSLTK</sequence>
<evidence type="ECO:0000256" key="1">
    <source>
        <dbReference type="SAM" id="MobiDB-lite"/>
    </source>
</evidence>
<proteinExistence type="predicted"/>
<organism evidence="2 3">
    <name type="scientific">Pseudomonas wuhanensis</name>
    <dbReference type="NCBI Taxonomy" id="2954098"/>
    <lineage>
        <taxon>Bacteria</taxon>
        <taxon>Pseudomonadati</taxon>
        <taxon>Pseudomonadota</taxon>
        <taxon>Gammaproteobacteria</taxon>
        <taxon>Pseudomonadales</taxon>
        <taxon>Pseudomonadaceae</taxon>
        <taxon>Pseudomonas</taxon>
    </lineage>
</organism>
<feature type="region of interest" description="Disordered" evidence="1">
    <location>
        <begin position="229"/>
        <end position="324"/>
    </location>
</feature>
<feature type="compositionally biased region" description="Basic and acidic residues" evidence="1">
    <location>
        <begin position="381"/>
        <end position="390"/>
    </location>
</feature>
<feature type="compositionally biased region" description="Low complexity" evidence="1">
    <location>
        <begin position="254"/>
        <end position="263"/>
    </location>
</feature>
<evidence type="ECO:0000313" key="3">
    <source>
        <dbReference type="Proteomes" id="UP001230768"/>
    </source>
</evidence>
<feature type="region of interest" description="Disordered" evidence="1">
    <location>
        <begin position="154"/>
        <end position="196"/>
    </location>
</feature>
<protein>
    <submittedName>
        <fullName evidence="2">Uncharacterized protein</fullName>
    </submittedName>
</protein>
<evidence type="ECO:0000313" key="2">
    <source>
        <dbReference type="EMBL" id="WLI16569.1"/>
    </source>
</evidence>
<keyword evidence="3" id="KW-1185">Reference proteome</keyword>
<dbReference type="RefSeq" id="WP_305422235.1">
    <property type="nucleotide sequence ID" value="NZ_CP117430.1"/>
</dbReference>
<dbReference type="Proteomes" id="UP001230768">
    <property type="component" value="Chromosome"/>
</dbReference>